<dbReference type="EMBL" id="CM047748">
    <property type="protein sequence ID" value="KAJ0014965.1"/>
    <property type="molecule type" value="Genomic_DNA"/>
</dbReference>
<gene>
    <name evidence="1" type="ORF">Pint_21067</name>
</gene>
<proteinExistence type="predicted"/>
<organism evidence="1 2">
    <name type="scientific">Pistacia integerrima</name>
    <dbReference type="NCBI Taxonomy" id="434235"/>
    <lineage>
        <taxon>Eukaryota</taxon>
        <taxon>Viridiplantae</taxon>
        <taxon>Streptophyta</taxon>
        <taxon>Embryophyta</taxon>
        <taxon>Tracheophyta</taxon>
        <taxon>Spermatophyta</taxon>
        <taxon>Magnoliopsida</taxon>
        <taxon>eudicotyledons</taxon>
        <taxon>Gunneridae</taxon>
        <taxon>Pentapetalae</taxon>
        <taxon>rosids</taxon>
        <taxon>malvids</taxon>
        <taxon>Sapindales</taxon>
        <taxon>Anacardiaceae</taxon>
        <taxon>Pistacia</taxon>
    </lineage>
</organism>
<evidence type="ECO:0000313" key="1">
    <source>
        <dbReference type="EMBL" id="KAJ0014965.1"/>
    </source>
</evidence>
<sequence length="131" mass="14652">MAKYNVVLKRKRAEKAERKRSRHGDPKTAKLKNKPQNLSVSGKRQRKLFKKWRRDQKEAVGSGLVSMQDVEMAVAEGKFCCVGTSADANKTPTKFHMKKGLKLKHLKRKGKKGKSSSKPAIAATSVDSMVE</sequence>
<comment type="caution">
    <text evidence="1">The sequence shown here is derived from an EMBL/GenBank/DDBJ whole genome shotgun (WGS) entry which is preliminary data.</text>
</comment>
<protein>
    <submittedName>
        <fullName evidence="1">Uncharacterized protein</fullName>
    </submittedName>
</protein>
<reference evidence="2" key="1">
    <citation type="journal article" date="2023" name="G3 (Bethesda)">
        <title>Genome assembly and association tests identify interacting loci associated with vigor, precocity, and sex in interspecific pistachio rootstocks.</title>
        <authorList>
            <person name="Palmer W."/>
            <person name="Jacygrad E."/>
            <person name="Sagayaradj S."/>
            <person name="Cavanaugh K."/>
            <person name="Han R."/>
            <person name="Bertier L."/>
            <person name="Beede B."/>
            <person name="Kafkas S."/>
            <person name="Golino D."/>
            <person name="Preece J."/>
            <person name="Michelmore R."/>
        </authorList>
    </citation>
    <scope>NUCLEOTIDE SEQUENCE [LARGE SCALE GENOMIC DNA]</scope>
</reference>
<evidence type="ECO:0000313" key="2">
    <source>
        <dbReference type="Proteomes" id="UP001163603"/>
    </source>
</evidence>
<dbReference type="Proteomes" id="UP001163603">
    <property type="component" value="Chromosome 13"/>
</dbReference>
<name>A0ACC0XCI0_9ROSI</name>
<keyword evidence="2" id="KW-1185">Reference proteome</keyword>
<accession>A0ACC0XCI0</accession>